<dbReference type="AlphaFoldDB" id="A0A9D1GIE9"/>
<name>A0A9D1GIE9_9FIRM</name>
<dbReference type="NCBIfam" id="TIGR00022">
    <property type="entry name" value="YhcH/YjgK/YiaL family protein"/>
    <property type="match status" value="1"/>
</dbReference>
<protein>
    <submittedName>
        <fullName evidence="1">YhcH/YjgK/YiaL family protein</fullName>
    </submittedName>
</protein>
<dbReference type="PANTHER" id="PTHR34986">
    <property type="entry name" value="EVOLVED BETA-GALACTOSIDASE SUBUNIT BETA"/>
    <property type="match status" value="1"/>
</dbReference>
<reference evidence="1" key="1">
    <citation type="submission" date="2020-10" db="EMBL/GenBank/DDBJ databases">
        <authorList>
            <person name="Gilroy R."/>
        </authorList>
    </citation>
    <scope>NUCLEOTIDE SEQUENCE</scope>
    <source>
        <strain evidence="1">CHK123-3438</strain>
    </source>
</reference>
<dbReference type="GO" id="GO:0005829">
    <property type="term" value="C:cytosol"/>
    <property type="evidence" value="ECO:0007669"/>
    <property type="project" value="TreeGrafter"/>
</dbReference>
<reference evidence="1" key="2">
    <citation type="journal article" date="2021" name="PeerJ">
        <title>Extensive microbial diversity within the chicken gut microbiome revealed by metagenomics and culture.</title>
        <authorList>
            <person name="Gilroy R."/>
            <person name="Ravi A."/>
            <person name="Getino M."/>
            <person name="Pursley I."/>
            <person name="Horton D.L."/>
            <person name="Alikhan N.F."/>
            <person name="Baker D."/>
            <person name="Gharbi K."/>
            <person name="Hall N."/>
            <person name="Watson M."/>
            <person name="Adriaenssens E.M."/>
            <person name="Foster-Nyarko E."/>
            <person name="Jarju S."/>
            <person name="Secka A."/>
            <person name="Antonio M."/>
            <person name="Oren A."/>
            <person name="Chaudhuri R.R."/>
            <person name="La Ragione R."/>
            <person name="Hildebrand F."/>
            <person name="Pallen M.J."/>
        </authorList>
    </citation>
    <scope>NUCLEOTIDE SEQUENCE</scope>
    <source>
        <strain evidence="1">CHK123-3438</strain>
    </source>
</reference>
<organism evidence="1 2">
    <name type="scientific">Candidatus Caccovicinus merdipullorum</name>
    <dbReference type="NCBI Taxonomy" id="2840724"/>
    <lineage>
        <taxon>Bacteria</taxon>
        <taxon>Bacillati</taxon>
        <taxon>Bacillota</taxon>
        <taxon>Clostridia</taxon>
        <taxon>Eubacteriales</taxon>
        <taxon>Candidatus Caccovicinus</taxon>
    </lineage>
</organism>
<dbReference type="PANTHER" id="PTHR34986:SF1">
    <property type="entry name" value="PROTEIN YIAL"/>
    <property type="match status" value="1"/>
</dbReference>
<dbReference type="Pfam" id="PF04074">
    <property type="entry name" value="DUF386"/>
    <property type="match status" value="1"/>
</dbReference>
<gene>
    <name evidence="1" type="ORF">IAB60_03305</name>
</gene>
<evidence type="ECO:0000313" key="1">
    <source>
        <dbReference type="EMBL" id="HIT41122.1"/>
    </source>
</evidence>
<evidence type="ECO:0000313" key="2">
    <source>
        <dbReference type="Proteomes" id="UP000886860"/>
    </source>
</evidence>
<dbReference type="SUPFAM" id="SSF51197">
    <property type="entry name" value="Clavaminate synthase-like"/>
    <property type="match status" value="1"/>
</dbReference>
<dbReference type="InterPro" id="IPR037012">
    <property type="entry name" value="NanQ/TabA/YiaL_sf"/>
</dbReference>
<dbReference type="Proteomes" id="UP000886860">
    <property type="component" value="Unassembled WGS sequence"/>
</dbReference>
<comment type="caution">
    <text evidence="1">The sequence shown here is derived from an EMBL/GenBank/DDBJ whole genome shotgun (WGS) entry which is preliminary data.</text>
</comment>
<sequence>MIYTDKKQIRQYLGMDKNLDTAIRYIAEHKMEELNDGRNEIEGDRVFVNRFRYETLPETETSFESHLAYVDIHLVLEGNEIIGVTPVDDLTVTRTDLEADQVDCFGEIAVKLPLESSKILILFPREAHMVKIMDQARSHVEKAVIKVKMEG</sequence>
<accession>A0A9D1GIE9</accession>
<proteinExistence type="predicted"/>
<dbReference type="Gene3D" id="2.60.120.370">
    <property type="entry name" value="YhcH/YjgK/YiaL"/>
    <property type="match status" value="1"/>
</dbReference>
<dbReference type="InterPro" id="IPR004375">
    <property type="entry name" value="NanQ/TabA/YiaL"/>
</dbReference>
<dbReference type="EMBL" id="DVKS01000055">
    <property type="protein sequence ID" value="HIT41122.1"/>
    <property type="molecule type" value="Genomic_DNA"/>
</dbReference>